<accession>A0A098BI48</accession>
<dbReference type="FunFam" id="3.40.1190.20:FF:000001">
    <property type="entry name" value="Phosphofructokinase"/>
    <property type="match status" value="1"/>
</dbReference>
<dbReference type="eggNOG" id="COG1105">
    <property type="taxonomic scope" value="Bacteria"/>
</dbReference>
<evidence type="ECO:0000256" key="1">
    <source>
        <dbReference type="ARBA" id="ARBA00010688"/>
    </source>
</evidence>
<dbReference type="InterPro" id="IPR029056">
    <property type="entry name" value="Ribokinase-like"/>
</dbReference>
<dbReference type="PANTHER" id="PTHR46566">
    <property type="entry name" value="1-PHOSPHOFRUCTOKINASE-RELATED"/>
    <property type="match status" value="1"/>
</dbReference>
<dbReference type="OrthoDB" id="9801219at2"/>
<keyword evidence="2 6" id="KW-0808">Transferase</keyword>
<dbReference type="PANTHER" id="PTHR46566:SF2">
    <property type="entry name" value="ATP-DEPENDENT 6-PHOSPHOFRUCTOKINASE ISOZYME 2"/>
    <property type="match status" value="1"/>
</dbReference>
<organism evidence="6 7">
    <name type="scientific">Rhodococcus ruber</name>
    <dbReference type="NCBI Taxonomy" id="1830"/>
    <lineage>
        <taxon>Bacteria</taxon>
        <taxon>Bacillati</taxon>
        <taxon>Actinomycetota</taxon>
        <taxon>Actinomycetes</taxon>
        <taxon>Mycobacteriales</taxon>
        <taxon>Nocardiaceae</taxon>
        <taxon>Rhodococcus</taxon>
    </lineage>
</organism>
<dbReference type="RefSeq" id="WP_017682237.1">
    <property type="nucleotide sequence ID" value="NZ_CP023714.1"/>
</dbReference>
<protein>
    <submittedName>
        <fullName evidence="6">Putative phosphofructokinase PfkB</fullName>
        <ecNumber evidence="6">2.7.1.-</ecNumber>
    </submittedName>
</protein>
<evidence type="ECO:0000256" key="4">
    <source>
        <dbReference type="ARBA" id="ARBA00022777"/>
    </source>
</evidence>
<dbReference type="NCBIfam" id="TIGR03168">
    <property type="entry name" value="1-PFK"/>
    <property type="match status" value="1"/>
</dbReference>
<name>A0A098BI48_9NOCA</name>
<keyword evidence="4 6" id="KW-0418">Kinase</keyword>
<dbReference type="PIRSF" id="PIRSF000535">
    <property type="entry name" value="1PFK/6PFK/LacC"/>
    <property type="match status" value="1"/>
</dbReference>
<proteinExistence type="inferred from homology"/>
<dbReference type="GO" id="GO:0003872">
    <property type="term" value="F:6-phosphofructokinase activity"/>
    <property type="evidence" value="ECO:0007669"/>
    <property type="project" value="TreeGrafter"/>
</dbReference>
<dbReference type="EC" id="2.7.1.-" evidence="6"/>
<gene>
    <name evidence="6" type="primary">pfkB</name>
    <name evidence="6" type="ORF">RHRU231_400020</name>
</gene>
<dbReference type="GO" id="GO:0005524">
    <property type="term" value="F:ATP binding"/>
    <property type="evidence" value="ECO:0007669"/>
    <property type="project" value="UniProtKB-KW"/>
</dbReference>
<sequence>MPDIVTVTMNPALDMTTYTEQVRPTSKLRCEAPRLEAGGGGINVAKVAGVLGVSAAAVYPAGGPTGDMLSALLSGGGVDSRRIDIDGMTRESFTAIERSTGQEYRFVLPGPELSVRDQERCLDMLVETATGARYVVASGSLPPGVPGEFVQRVADAATDAGARFVLDSSGDALRRIKSGVHLVKPSLRELREWVGRELRTPHEQAAAAHELVDAGIAEVVVVSLGPDGALLVSADTTARVKALDVPVRSAVGAGDSMVAGLVVGLLRGRSLRDALALGIAAGSAALLTPGSQVCRREDVERFDVLARER</sequence>
<dbReference type="InterPro" id="IPR017583">
    <property type="entry name" value="Tagatose/fructose_Pkinase"/>
</dbReference>
<evidence type="ECO:0000313" key="6">
    <source>
        <dbReference type="EMBL" id="CDZ88378.1"/>
    </source>
</evidence>
<evidence type="ECO:0000256" key="5">
    <source>
        <dbReference type="ARBA" id="ARBA00022840"/>
    </source>
</evidence>
<evidence type="ECO:0000313" key="7">
    <source>
        <dbReference type="Proteomes" id="UP000042997"/>
    </source>
</evidence>
<dbReference type="GO" id="GO:0005829">
    <property type="term" value="C:cytosol"/>
    <property type="evidence" value="ECO:0007669"/>
    <property type="project" value="TreeGrafter"/>
</dbReference>
<dbReference type="SMR" id="A0A098BI48"/>
<dbReference type="Proteomes" id="UP000042997">
    <property type="component" value="Unassembled WGS sequence"/>
</dbReference>
<evidence type="ECO:0000256" key="2">
    <source>
        <dbReference type="ARBA" id="ARBA00022679"/>
    </source>
</evidence>
<dbReference type="Gene3D" id="3.40.1190.20">
    <property type="match status" value="1"/>
</dbReference>
<keyword evidence="3" id="KW-0547">Nucleotide-binding</keyword>
<keyword evidence="5" id="KW-0067">ATP-binding</keyword>
<evidence type="ECO:0000256" key="3">
    <source>
        <dbReference type="ARBA" id="ARBA00022741"/>
    </source>
</evidence>
<dbReference type="SUPFAM" id="SSF53613">
    <property type="entry name" value="Ribokinase-like"/>
    <property type="match status" value="1"/>
</dbReference>
<dbReference type="Pfam" id="PF00294">
    <property type="entry name" value="PfkB"/>
    <property type="match status" value="1"/>
</dbReference>
<dbReference type="InterPro" id="IPR011611">
    <property type="entry name" value="PfkB_dom"/>
</dbReference>
<dbReference type="CDD" id="cd01164">
    <property type="entry name" value="FruK_PfkB_like"/>
    <property type="match status" value="1"/>
</dbReference>
<comment type="similarity">
    <text evidence="1">Belongs to the carbohydrate kinase PfkB family.</text>
</comment>
<dbReference type="AlphaFoldDB" id="A0A098BI48"/>
<reference evidence="6 7" key="1">
    <citation type="journal article" date="2014" name="Genome Announc.">
        <title>Draft Genome Sequence of Propane- and Butane-Oxidizing Actinobacterium Rhodococcus ruber IEGM 231.</title>
        <authorList>
            <person name="Ivshina I.B."/>
            <person name="Kuyukina M.S."/>
            <person name="Krivoruchko A.V."/>
            <person name="Barbe V."/>
            <person name="Fischer C."/>
        </authorList>
    </citation>
    <scope>NUCLEOTIDE SEQUENCE [LARGE SCALE GENOMIC DNA]</scope>
</reference>
<dbReference type="EMBL" id="CCSD01000051">
    <property type="protein sequence ID" value="CDZ88378.1"/>
    <property type="molecule type" value="Genomic_DNA"/>
</dbReference>